<organism evidence="8 9">
    <name type="scientific">Desulfallas thermosapovorans DSM 6562</name>
    <dbReference type="NCBI Taxonomy" id="1121431"/>
    <lineage>
        <taxon>Bacteria</taxon>
        <taxon>Bacillati</taxon>
        <taxon>Bacillota</taxon>
        <taxon>Clostridia</taxon>
        <taxon>Eubacteriales</taxon>
        <taxon>Desulfallaceae</taxon>
        <taxon>Desulfallas</taxon>
    </lineage>
</organism>
<feature type="active site" description="Proton acceptor" evidence="6">
    <location>
        <position position="29"/>
    </location>
</feature>
<dbReference type="Gene3D" id="3.30.70.1900">
    <property type="match status" value="1"/>
</dbReference>
<sequence>MHLYLTLKQLDKSAQIPINYNYFIQSAIYANLEPGLACRIHDRGYQAGSRKYKLFTFSKLLGRFVLNQEQKTISFPDGAVLVISSPDTVFIESFVNTVLQKPFLRVDQTDFEISGLETKGHKILTGTVKIKTLSPVVVYSTLIKPEGSKYTCFYQAGEPEWTRLVGENLRKKYYAFYDKTPPEGEIMVRLINRPRLHVMNYKNTVIKGYTNNLELTGPRELLQMGYEAGLGSKNSQGFGCVELLE</sequence>
<dbReference type="PANTHER" id="PTHR36984">
    <property type="entry name" value="CRISPR-ASSOCIATED ENDORIBONUCLEASE CAS6 1"/>
    <property type="match status" value="1"/>
</dbReference>
<evidence type="ECO:0000259" key="7">
    <source>
        <dbReference type="Pfam" id="PF01881"/>
    </source>
</evidence>
<comment type="function">
    <text evidence="4">CRISPR (clustered regularly interspaced short palindromic repeat), is an adaptive immune system that provides protection against mobile genetic elements (viruses, transposable elements and conjugative plasmids). CRISPR clusters contain sequences complementary to antecedent mobile elements and target invading nucleic acids. CRISPR clusters are transcribed and processed into CRISPR RNA (crRNA).</text>
</comment>
<feature type="domain" description="CRISPR associated protein Cas6 C-terminal" evidence="7">
    <location>
        <begin position="124"/>
        <end position="243"/>
    </location>
</feature>
<comment type="caution">
    <text evidence="8">The sequence shown here is derived from an EMBL/GenBank/DDBJ whole genome shotgun (WGS) entry which is preliminary data.</text>
</comment>
<keyword evidence="2" id="KW-0694">RNA-binding</keyword>
<dbReference type="Proteomes" id="UP000323166">
    <property type="component" value="Unassembled WGS sequence"/>
</dbReference>
<dbReference type="Pfam" id="PF01881">
    <property type="entry name" value="Cas_Cas6_C"/>
    <property type="match status" value="1"/>
</dbReference>
<reference evidence="8 9" key="1">
    <citation type="submission" date="2019-07" db="EMBL/GenBank/DDBJ databases">
        <title>Genomic Encyclopedia of Type Strains, Phase I: the one thousand microbial genomes (KMG-I) project.</title>
        <authorList>
            <person name="Kyrpides N."/>
        </authorList>
    </citation>
    <scope>NUCLEOTIDE SEQUENCE [LARGE SCALE GENOMIC DNA]</scope>
    <source>
        <strain evidence="8 9">DSM 6562</strain>
    </source>
</reference>
<name>A0A5S4ZNA1_9FIRM</name>
<dbReference type="Pfam" id="PF21350">
    <property type="entry name" value="Cas6_I-A"/>
    <property type="match status" value="1"/>
</dbReference>
<dbReference type="RefSeq" id="WP_243131764.1">
    <property type="nucleotide sequence ID" value="NZ_VNHM01000023.1"/>
</dbReference>
<gene>
    <name evidence="8" type="ORF">LX24_02831</name>
</gene>
<dbReference type="InterPro" id="IPR049435">
    <property type="entry name" value="Cas_Cas6_C"/>
</dbReference>
<dbReference type="Gene3D" id="3.30.70.1890">
    <property type="match status" value="1"/>
</dbReference>
<evidence type="ECO:0000256" key="2">
    <source>
        <dbReference type="ARBA" id="ARBA00022884"/>
    </source>
</evidence>
<dbReference type="PIRSF" id="PIRSF005054">
    <property type="entry name" value="PF1131"/>
    <property type="match status" value="1"/>
</dbReference>
<dbReference type="EMBL" id="VNHM01000023">
    <property type="protein sequence ID" value="TYO92778.1"/>
    <property type="molecule type" value="Genomic_DNA"/>
</dbReference>
<accession>A0A5S4ZNA1</accession>
<keyword evidence="9" id="KW-1185">Reference proteome</keyword>
<evidence type="ECO:0000313" key="8">
    <source>
        <dbReference type="EMBL" id="TYO92778.1"/>
    </source>
</evidence>
<dbReference type="PANTHER" id="PTHR36984:SF1">
    <property type="entry name" value="CRISPR-ASSOCIATED ENDORIBONUCLEASE CAS6 1"/>
    <property type="match status" value="1"/>
</dbReference>
<comment type="similarity">
    <text evidence="1 4">Belongs to the CRISPR-associated protein Cas6/Cse3/CasE family.</text>
</comment>
<dbReference type="GO" id="GO:0051607">
    <property type="term" value="P:defense response to virus"/>
    <property type="evidence" value="ECO:0007669"/>
    <property type="project" value="UniProtKB-KW"/>
</dbReference>
<protein>
    <recommendedName>
        <fullName evidence="4">CRISPR-associated endoribonuclease</fullName>
    </recommendedName>
</protein>
<evidence type="ECO:0000256" key="4">
    <source>
        <dbReference type="PIRNR" id="PIRNR005054"/>
    </source>
</evidence>
<keyword evidence="3" id="KW-0051">Antiviral defense</keyword>
<dbReference type="InterPro" id="IPR045747">
    <property type="entry name" value="CRISPR-assoc_prot_Cas6_N_sf"/>
</dbReference>
<feature type="active site" description="Proton donor" evidence="6">
    <location>
        <position position="41"/>
    </location>
</feature>
<proteinExistence type="inferred from homology"/>
<dbReference type="AlphaFoldDB" id="A0A5S4ZNA1"/>
<dbReference type="GO" id="GO:0016788">
    <property type="term" value="F:hydrolase activity, acting on ester bonds"/>
    <property type="evidence" value="ECO:0007669"/>
    <property type="project" value="InterPro"/>
</dbReference>
<dbReference type="GO" id="GO:0003723">
    <property type="term" value="F:RNA binding"/>
    <property type="evidence" value="ECO:0007669"/>
    <property type="project" value="UniProtKB-KW"/>
</dbReference>
<evidence type="ECO:0000256" key="6">
    <source>
        <dbReference type="PIRSR" id="PIRSR005054-50"/>
    </source>
</evidence>
<feature type="site" description="Transition state stabilizer" evidence="5">
    <location>
        <position position="53"/>
    </location>
</feature>
<evidence type="ECO:0000256" key="3">
    <source>
        <dbReference type="ARBA" id="ARBA00023118"/>
    </source>
</evidence>
<dbReference type="NCBIfam" id="TIGR01877">
    <property type="entry name" value="cas_cas6"/>
    <property type="match status" value="1"/>
</dbReference>
<evidence type="ECO:0000313" key="9">
    <source>
        <dbReference type="Proteomes" id="UP000323166"/>
    </source>
</evidence>
<evidence type="ECO:0000256" key="1">
    <source>
        <dbReference type="ARBA" id="ARBA00005937"/>
    </source>
</evidence>
<evidence type="ECO:0000256" key="5">
    <source>
        <dbReference type="PIRSR" id="PIRSR005054-1"/>
    </source>
</evidence>
<dbReference type="InterPro" id="IPR010156">
    <property type="entry name" value="CRISPR-assoc_prot_Cas6"/>
</dbReference>
<dbReference type="CDD" id="cd21140">
    <property type="entry name" value="Cas6_I-like"/>
    <property type="match status" value="1"/>
</dbReference>